<dbReference type="InterPro" id="IPR011009">
    <property type="entry name" value="Kinase-like_dom_sf"/>
</dbReference>
<evidence type="ECO:0000259" key="1">
    <source>
        <dbReference type="PROSITE" id="PS50011"/>
    </source>
</evidence>
<evidence type="ECO:0000313" key="2">
    <source>
        <dbReference type="EMBL" id="EJR29378.1"/>
    </source>
</evidence>
<dbReference type="Proteomes" id="UP000006976">
    <property type="component" value="Unassembled WGS sequence"/>
</dbReference>
<dbReference type="Gene3D" id="1.10.510.10">
    <property type="entry name" value="Transferase(Phosphotransferase) domain 1"/>
    <property type="match status" value="1"/>
</dbReference>
<reference evidence="2 3" key="1">
    <citation type="submission" date="2012-04" db="EMBL/GenBank/DDBJ databases">
        <title>The Genome Sequence of Bacillus cereus VD078.</title>
        <authorList>
            <consortium name="The Broad Institute Genome Sequencing Platform"/>
            <consortium name="The Broad Institute Genome Sequencing Center for Infectious Disease"/>
            <person name="Feldgarden M."/>
            <person name="Van der Auwera G.A."/>
            <person name="Mahillon J."/>
            <person name="Duprez V."/>
            <person name="Timmery S."/>
            <person name="Mattelet C."/>
            <person name="Dierick K."/>
            <person name="Sun M."/>
            <person name="Yu Z."/>
            <person name="Zhu L."/>
            <person name="Hu X."/>
            <person name="Shank E.B."/>
            <person name="Swiecicka I."/>
            <person name="Hansen B.M."/>
            <person name="Andrup L."/>
            <person name="Young S.K."/>
            <person name="Zeng Q."/>
            <person name="Gargeya S."/>
            <person name="Fitzgerald M."/>
            <person name="Haas B."/>
            <person name="Abouelleil A."/>
            <person name="Alvarado L."/>
            <person name="Arachchi H.M."/>
            <person name="Berlin A."/>
            <person name="Chapman S.B."/>
            <person name="Goldberg J."/>
            <person name="Griggs A."/>
            <person name="Gujja S."/>
            <person name="Hansen M."/>
            <person name="Howarth C."/>
            <person name="Imamovic A."/>
            <person name="Larimer J."/>
            <person name="McCowen C."/>
            <person name="Montmayeur A."/>
            <person name="Murphy C."/>
            <person name="Neiman D."/>
            <person name="Pearson M."/>
            <person name="Priest M."/>
            <person name="Roberts A."/>
            <person name="Saif S."/>
            <person name="Shea T."/>
            <person name="Sisk P."/>
            <person name="Sykes S."/>
            <person name="Wortman J."/>
            <person name="Nusbaum C."/>
            <person name="Birren B."/>
        </authorList>
    </citation>
    <scope>NUCLEOTIDE SEQUENCE [LARGE SCALE GENOMIC DNA]</scope>
    <source>
        <strain evidence="2 3">VD078</strain>
    </source>
</reference>
<proteinExistence type="predicted"/>
<gene>
    <name evidence="2" type="ORF">III_05879</name>
</gene>
<dbReference type="PROSITE" id="PS50011">
    <property type="entry name" value="PROTEIN_KINASE_DOM"/>
    <property type="match status" value="1"/>
</dbReference>
<dbReference type="EMBL" id="AHEV01000053">
    <property type="protein sequence ID" value="EJR29378.1"/>
    <property type="molecule type" value="Genomic_DNA"/>
</dbReference>
<feature type="domain" description="Protein kinase" evidence="1">
    <location>
        <begin position="26"/>
        <end position="303"/>
    </location>
</feature>
<dbReference type="SUPFAM" id="SSF56112">
    <property type="entry name" value="Protein kinase-like (PK-like)"/>
    <property type="match status" value="1"/>
</dbReference>
<name>A0ABC9QUI3_BACMY</name>
<dbReference type="RefSeq" id="WP_002169936.1">
    <property type="nucleotide sequence ID" value="NZ_JH792253.1"/>
</dbReference>
<protein>
    <recommendedName>
        <fullName evidence="1">Protein kinase domain-containing protein</fullName>
    </recommendedName>
</protein>
<accession>A0ABC9QUI3</accession>
<sequence length="303" mass="34548">MNKKQKNTNQSIVTLDSVTFQLQEPHNFDWLKALGNVFCVFDQQDSGNICFGVEKDNKKQFVKYAGAKPLDFSGNPQDAILRLSQAIPLYTALAYPHLIKLMDHFSTANGYAAVFEWTEGECLHSHWSFGGRAKYTHPDSPFYRFRKLPIAKRLNSLDVIFSFHEHVEAKGYVAVDFYDGSILYDFSKDKTTICDIDFFRKAPSWNDIGKEFWGATRSKAPEEFILHAPIDARTNVFTMGAIAFGLLGGEMDHSFSKWEAEGALFEVALKAVNTDRNLRYASVAEFKNQWDIARTNYLNSIFK</sequence>
<dbReference type="InterPro" id="IPR000719">
    <property type="entry name" value="Prot_kinase_dom"/>
</dbReference>
<dbReference type="AlphaFoldDB" id="A0ABC9QUI3"/>
<comment type="caution">
    <text evidence="2">The sequence shown here is derived from an EMBL/GenBank/DDBJ whole genome shotgun (WGS) entry which is preliminary data.</text>
</comment>
<organism evidence="2 3">
    <name type="scientific">Bacillus mycoides</name>
    <dbReference type="NCBI Taxonomy" id="1405"/>
    <lineage>
        <taxon>Bacteria</taxon>
        <taxon>Bacillati</taxon>
        <taxon>Bacillota</taxon>
        <taxon>Bacilli</taxon>
        <taxon>Bacillales</taxon>
        <taxon>Bacillaceae</taxon>
        <taxon>Bacillus</taxon>
        <taxon>Bacillus cereus group</taxon>
    </lineage>
</organism>
<evidence type="ECO:0000313" key="3">
    <source>
        <dbReference type="Proteomes" id="UP000006976"/>
    </source>
</evidence>